<dbReference type="FunFam" id="1.10.10.10:FF:000024">
    <property type="entry name" value="U5 small nuclear ribonucleoprotein helicase"/>
    <property type="match status" value="1"/>
</dbReference>
<evidence type="ECO:0000259" key="5">
    <source>
        <dbReference type="PROSITE" id="PS51192"/>
    </source>
</evidence>
<dbReference type="Pfam" id="PF02889">
    <property type="entry name" value="Sec63"/>
    <property type="match status" value="1"/>
</dbReference>
<evidence type="ECO:0000256" key="2">
    <source>
        <dbReference type="ARBA" id="ARBA00022801"/>
    </source>
</evidence>
<dbReference type="STRING" id="1884261.A0A5C3QUE0"/>
<sequence length="1519" mass="169177">MKCPLNCWTSLGTTISNWLRSCVVEELRQLRWYARSCLLSLWYLIIHAQQLNEFLSAPAAGPSSVAYDTQLSGSTFDGAKERVARQLEENAARPLFSGTAVLAPEVLPNVFTSTSFAHGNVLSQFGNRYLLPLGTTRVHHEEFEEVTIPPATVVQPRSTERPILVNELDLLAKGCFPGYTSLNRIQSVVYPTAYGTNENMLVCAPTGAGKTDVAMLTILRVIKQHCPRIQSIGDIKSSLNRHAFKIIYVAPMKALASEIVRKFKKRLAWLGVEVRELTGDMQLTKAEIADTQVIVTTPEKWDVVTRKPTGEGELVSSLKLLIIDEVHLLNEERGAVIETIVARTQRHVESSQSVIRIVGLSATLPNYIDVADFLCVSRYKGLFYFDSSFRPIPLEQHFLAIKGKAGSAQSRKNMDHVTYQKVSELVEQGHQVMVFVHARKETVKAAMTLKEMAQMEGTLDDFSCMDHPQFDIFRRSISESRNKEMRSLFDSGFGIHHAGMLRSDRNLMERMFEARALKVLCCTATLAWGVNLPAHAAITGTQVYDSGKGAFVDLSVLDVLQVFGRAGRPGLETSGEGYLCTTEDKLAHYLEAILSQNPIESQFRGGIVDALNAEISLGTVGSTRDAVQWLGYTYLFVRMKKNPFIYGLDHGALAEDPHLGAKRQELITLAARKLVEANMAIFDVSTGSLTITDLGRIAAKYYVRHASILIFNQKFRPRMSEADVLSMLSMSTEFDQVQVRESEVKELQALMEILPCEVQGGTDTSQGKVNILLQAHISRHAMDDFALVSDMAYCAQNGGRIVRALLEIALSRKWAGSAAVLVGLSKSIEKRLWPFDHPLKQLGLKAETLYNIERWANDWEISDLASLGAAELGQLVHLNEIQGKAILQAAKQFPTLQLDYSLSPLAWDVLKITLTATRGFEWSSKLHGSGETFWIWVEDQSGVNILQLAQTTFRQDVATVNVEFFVSIPPQAQPEAVTVRAISDHWIDAQDETEIPLRDVKMPKRSDYLRPLLDVPFLPLSTTRQPQLQRTFSSRVKYFNGIQTQVFWSLFHTRMNALICAPTGSGKSTVAQLLCCHQLLNASKDSAILVITPGRGVTSEWASDLQRSCRDLSMSLQIVDSPERVLLPIHGKTIRIVNSSLLLRALYSRKPQDSVTLFSTVIFENLERLDSNYELAISLLRSTTQFCHTRFIALCSSLTDPEDLASWLNIDLSALHNFLPRDREQSIHTHTQTFTIPHSAALFKSMAKPAYAACNTSGSGPAIIFVPSRNQCKAIALDLITQCALQNIASKGFLPEDIPDEVLEVYLVHLTDRTLVDIISSGVGFFHAGLSRGDCKLMLQLYNQGIIRVLIVPRDSCWSLPVRAPVVVVMGTQYVHIGQGGSGRQVRNYELTELVRMQSRAVLHGQEGHFFLFCQAESKETILRFLHDGLPLESELLKTDALRRWYLDGRTQGIINSRQQGADALGFTFLARRAHSNPVYYENSERAANIFLSRLVDTLEEGTVKPTPAESSQTTTSSV</sequence>
<dbReference type="SMART" id="SM00973">
    <property type="entry name" value="Sec63"/>
    <property type="match status" value="1"/>
</dbReference>
<evidence type="ECO:0000313" key="8">
    <source>
        <dbReference type="Proteomes" id="UP000305067"/>
    </source>
</evidence>
<dbReference type="GO" id="GO:0003676">
    <property type="term" value="F:nucleic acid binding"/>
    <property type="evidence" value="ECO:0007669"/>
    <property type="project" value="InterPro"/>
</dbReference>
<keyword evidence="4" id="KW-0067">ATP-binding</keyword>
<dbReference type="InterPro" id="IPR001650">
    <property type="entry name" value="Helicase_C-like"/>
</dbReference>
<dbReference type="SMART" id="SM00490">
    <property type="entry name" value="HELICc"/>
    <property type="match status" value="1"/>
</dbReference>
<evidence type="ECO:0000313" key="7">
    <source>
        <dbReference type="EMBL" id="TFL05676.1"/>
    </source>
</evidence>
<feature type="domain" description="Helicase ATP-binding" evidence="5">
    <location>
        <begin position="191"/>
        <end position="382"/>
    </location>
</feature>
<keyword evidence="2" id="KW-0378">Hydrolase</keyword>
<dbReference type="InterPro" id="IPR035892">
    <property type="entry name" value="C2_domain_sf"/>
</dbReference>
<dbReference type="Gene3D" id="2.60.40.150">
    <property type="entry name" value="C2 domain"/>
    <property type="match status" value="1"/>
</dbReference>
<dbReference type="GO" id="GO:0004386">
    <property type="term" value="F:helicase activity"/>
    <property type="evidence" value="ECO:0007669"/>
    <property type="project" value="UniProtKB-KW"/>
</dbReference>
<name>A0A5C3QUE0_9AGAR</name>
<dbReference type="Pfam" id="PF00270">
    <property type="entry name" value="DEAD"/>
    <property type="match status" value="2"/>
</dbReference>
<dbReference type="SUPFAM" id="SSF158702">
    <property type="entry name" value="Sec63 N-terminal domain-like"/>
    <property type="match status" value="1"/>
</dbReference>
<dbReference type="InterPro" id="IPR004179">
    <property type="entry name" value="Sec63-dom"/>
</dbReference>
<keyword evidence="3" id="KW-0347">Helicase</keyword>
<dbReference type="Gene3D" id="1.10.10.10">
    <property type="entry name" value="Winged helix-like DNA-binding domain superfamily/Winged helix DNA-binding domain"/>
    <property type="match status" value="1"/>
</dbReference>
<dbReference type="InterPro" id="IPR014001">
    <property type="entry name" value="Helicase_ATP-bd"/>
</dbReference>
<evidence type="ECO:0000256" key="3">
    <source>
        <dbReference type="ARBA" id="ARBA00022806"/>
    </source>
</evidence>
<dbReference type="CDD" id="cd18020">
    <property type="entry name" value="DEXHc_ASCC3_1"/>
    <property type="match status" value="1"/>
</dbReference>
<dbReference type="PROSITE" id="PS51192">
    <property type="entry name" value="HELICASE_ATP_BIND_1"/>
    <property type="match status" value="2"/>
</dbReference>
<dbReference type="CDD" id="cd18795">
    <property type="entry name" value="SF2_C_Ski2"/>
    <property type="match status" value="1"/>
</dbReference>
<feature type="domain" description="Helicase ATP-binding" evidence="5">
    <location>
        <begin position="1048"/>
        <end position="1216"/>
    </location>
</feature>
<dbReference type="EMBL" id="ML178816">
    <property type="protein sequence ID" value="TFL05676.1"/>
    <property type="molecule type" value="Genomic_DNA"/>
</dbReference>
<dbReference type="Proteomes" id="UP000305067">
    <property type="component" value="Unassembled WGS sequence"/>
</dbReference>
<dbReference type="PROSITE" id="PS51194">
    <property type="entry name" value="HELICASE_CTER"/>
    <property type="match status" value="1"/>
</dbReference>
<protein>
    <submittedName>
        <fullName evidence="7">Sec63 Brl domain-containing protein</fullName>
    </submittedName>
</protein>
<dbReference type="FunFam" id="3.40.50.300:FF:000062">
    <property type="entry name" value="U5 small nuclear ribonucleoprotein helicase"/>
    <property type="match status" value="1"/>
</dbReference>
<dbReference type="InterPro" id="IPR027417">
    <property type="entry name" value="P-loop_NTPase"/>
</dbReference>
<keyword evidence="8" id="KW-1185">Reference proteome</keyword>
<dbReference type="PANTHER" id="PTHR47961">
    <property type="entry name" value="DNA POLYMERASE THETA, PUTATIVE (AFU_ORTHOLOGUE AFUA_1G05260)-RELATED"/>
    <property type="match status" value="1"/>
</dbReference>
<dbReference type="SMART" id="SM00382">
    <property type="entry name" value="AAA"/>
    <property type="match status" value="2"/>
</dbReference>
<dbReference type="GO" id="GO:0016787">
    <property type="term" value="F:hydrolase activity"/>
    <property type="evidence" value="ECO:0007669"/>
    <property type="project" value="UniProtKB-KW"/>
</dbReference>
<dbReference type="InterPro" id="IPR003593">
    <property type="entry name" value="AAA+_ATPase"/>
</dbReference>
<dbReference type="SMART" id="SM00487">
    <property type="entry name" value="DEXDc"/>
    <property type="match status" value="2"/>
</dbReference>
<evidence type="ECO:0000259" key="6">
    <source>
        <dbReference type="PROSITE" id="PS51194"/>
    </source>
</evidence>
<reference evidence="7 8" key="1">
    <citation type="journal article" date="2019" name="Nat. Ecol. Evol.">
        <title>Megaphylogeny resolves global patterns of mushroom evolution.</title>
        <authorList>
            <person name="Varga T."/>
            <person name="Krizsan K."/>
            <person name="Foldi C."/>
            <person name="Dima B."/>
            <person name="Sanchez-Garcia M."/>
            <person name="Sanchez-Ramirez S."/>
            <person name="Szollosi G.J."/>
            <person name="Szarkandi J.G."/>
            <person name="Papp V."/>
            <person name="Albert L."/>
            <person name="Andreopoulos W."/>
            <person name="Angelini C."/>
            <person name="Antonin V."/>
            <person name="Barry K.W."/>
            <person name="Bougher N.L."/>
            <person name="Buchanan P."/>
            <person name="Buyck B."/>
            <person name="Bense V."/>
            <person name="Catcheside P."/>
            <person name="Chovatia M."/>
            <person name="Cooper J."/>
            <person name="Damon W."/>
            <person name="Desjardin D."/>
            <person name="Finy P."/>
            <person name="Geml J."/>
            <person name="Haridas S."/>
            <person name="Hughes K."/>
            <person name="Justo A."/>
            <person name="Karasinski D."/>
            <person name="Kautmanova I."/>
            <person name="Kiss B."/>
            <person name="Kocsube S."/>
            <person name="Kotiranta H."/>
            <person name="LaButti K.M."/>
            <person name="Lechner B.E."/>
            <person name="Liimatainen K."/>
            <person name="Lipzen A."/>
            <person name="Lukacs Z."/>
            <person name="Mihaltcheva S."/>
            <person name="Morgado L.N."/>
            <person name="Niskanen T."/>
            <person name="Noordeloos M.E."/>
            <person name="Ohm R.A."/>
            <person name="Ortiz-Santana B."/>
            <person name="Ovrebo C."/>
            <person name="Racz N."/>
            <person name="Riley R."/>
            <person name="Savchenko A."/>
            <person name="Shiryaev A."/>
            <person name="Soop K."/>
            <person name="Spirin V."/>
            <person name="Szebenyi C."/>
            <person name="Tomsovsky M."/>
            <person name="Tulloss R.E."/>
            <person name="Uehling J."/>
            <person name="Grigoriev I.V."/>
            <person name="Vagvolgyi C."/>
            <person name="Papp T."/>
            <person name="Martin F.M."/>
            <person name="Miettinen O."/>
            <person name="Hibbett D.S."/>
            <person name="Nagy L.G."/>
        </authorList>
    </citation>
    <scope>NUCLEOTIDE SEQUENCE [LARGE SCALE GENOMIC DNA]</scope>
    <source>
        <strain evidence="7 8">CBS 309.79</strain>
    </source>
</reference>
<dbReference type="InterPro" id="IPR057842">
    <property type="entry name" value="WH_MER3"/>
</dbReference>
<dbReference type="Gene3D" id="3.40.50.300">
    <property type="entry name" value="P-loop containing nucleotide triphosphate hydrolases"/>
    <property type="match status" value="4"/>
</dbReference>
<dbReference type="Pfam" id="PF23445">
    <property type="entry name" value="WHD_SNRNP200"/>
    <property type="match status" value="1"/>
</dbReference>
<feature type="domain" description="Helicase C-terminal" evidence="6">
    <location>
        <begin position="417"/>
        <end position="615"/>
    </location>
</feature>
<dbReference type="GO" id="GO:0005524">
    <property type="term" value="F:ATP binding"/>
    <property type="evidence" value="ECO:0007669"/>
    <property type="project" value="UniProtKB-KW"/>
</dbReference>
<dbReference type="SUPFAM" id="SSF52540">
    <property type="entry name" value="P-loop containing nucleoside triphosphate hydrolases"/>
    <property type="match status" value="4"/>
</dbReference>
<accession>A0A5C3QUE0</accession>
<evidence type="ECO:0000256" key="4">
    <source>
        <dbReference type="ARBA" id="ARBA00022840"/>
    </source>
</evidence>
<dbReference type="InterPro" id="IPR011545">
    <property type="entry name" value="DEAD/DEAH_box_helicase_dom"/>
</dbReference>
<dbReference type="InterPro" id="IPR050474">
    <property type="entry name" value="Hel308_SKI2-like"/>
</dbReference>
<proteinExistence type="predicted"/>
<dbReference type="OrthoDB" id="5575at2759"/>
<keyword evidence="1" id="KW-0547">Nucleotide-binding</keyword>
<dbReference type="InterPro" id="IPR036388">
    <property type="entry name" value="WH-like_DNA-bd_sf"/>
</dbReference>
<organism evidence="7 8">
    <name type="scientific">Pterulicium gracile</name>
    <dbReference type="NCBI Taxonomy" id="1884261"/>
    <lineage>
        <taxon>Eukaryota</taxon>
        <taxon>Fungi</taxon>
        <taxon>Dikarya</taxon>
        <taxon>Basidiomycota</taxon>
        <taxon>Agaricomycotina</taxon>
        <taxon>Agaricomycetes</taxon>
        <taxon>Agaricomycetidae</taxon>
        <taxon>Agaricales</taxon>
        <taxon>Pleurotineae</taxon>
        <taxon>Pterulaceae</taxon>
        <taxon>Pterulicium</taxon>
    </lineage>
</organism>
<dbReference type="PANTHER" id="PTHR47961:SF13">
    <property type="entry name" value="ACTIVATING SIGNAL COINTEGRATOR 1 COMPLEX SUBUNIT 3"/>
    <property type="match status" value="1"/>
</dbReference>
<dbReference type="Gene3D" id="1.10.3380.10">
    <property type="entry name" value="Sec63 N-terminal domain-like domain"/>
    <property type="match status" value="1"/>
</dbReference>
<gene>
    <name evidence="7" type="ORF">BDV98DRAFT_500170</name>
</gene>
<dbReference type="FunFam" id="3.40.50.300:FF:000102">
    <property type="entry name" value="RNA helicase, activating signal cointegrator 1"/>
    <property type="match status" value="1"/>
</dbReference>
<evidence type="ECO:0000256" key="1">
    <source>
        <dbReference type="ARBA" id="ARBA00022741"/>
    </source>
</evidence>
<dbReference type="FunFam" id="1.10.3380.10:FF:000001">
    <property type="entry name" value="U5 small nuclear ribonucleoprotein helicase"/>
    <property type="match status" value="1"/>
</dbReference>